<accession>A0A9R1X1Y4</accession>
<evidence type="ECO:0000313" key="3">
    <source>
        <dbReference type="Proteomes" id="UP000235145"/>
    </source>
</evidence>
<sequence>MDPPVSHQEFKSMMVDEEKPSGKEKGPILMYPRFLQMVFNEKYPQTERSSDTLHMKALAPSTFGHMKQSRKAVKVAYHDIEVSDDEENHEDQGNELSENEFENFIQKIILFLEEDIVVTPLSVIERERDTMVQSSSPTPE</sequence>
<dbReference type="EMBL" id="NBSK02000007">
    <property type="protein sequence ID" value="KAJ0197590.1"/>
    <property type="molecule type" value="Genomic_DNA"/>
</dbReference>
<evidence type="ECO:0000256" key="1">
    <source>
        <dbReference type="SAM" id="MobiDB-lite"/>
    </source>
</evidence>
<proteinExistence type="predicted"/>
<feature type="region of interest" description="Disordered" evidence="1">
    <location>
        <begin position="1"/>
        <end position="26"/>
    </location>
</feature>
<protein>
    <submittedName>
        <fullName evidence="2">Uncharacterized protein</fullName>
    </submittedName>
</protein>
<gene>
    <name evidence="2" type="ORF">LSAT_V11C700373820</name>
</gene>
<evidence type="ECO:0000313" key="2">
    <source>
        <dbReference type="EMBL" id="KAJ0197590.1"/>
    </source>
</evidence>
<keyword evidence="3" id="KW-1185">Reference proteome</keyword>
<feature type="compositionally biased region" description="Basic and acidic residues" evidence="1">
    <location>
        <begin position="8"/>
        <end position="26"/>
    </location>
</feature>
<dbReference type="Proteomes" id="UP000235145">
    <property type="component" value="Unassembled WGS sequence"/>
</dbReference>
<name>A0A9R1X1Y4_LACSA</name>
<reference evidence="2 3" key="1">
    <citation type="journal article" date="2017" name="Nat. Commun.">
        <title>Genome assembly with in vitro proximity ligation data and whole-genome triplication in lettuce.</title>
        <authorList>
            <person name="Reyes-Chin-Wo S."/>
            <person name="Wang Z."/>
            <person name="Yang X."/>
            <person name="Kozik A."/>
            <person name="Arikit S."/>
            <person name="Song C."/>
            <person name="Xia L."/>
            <person name="Froenicke L."/>
            <person name="Lavelle D.O."/>
            <person name="Truco M.J."/>
            <person name="Xia R."/>
            <person name="Zhu S."/>
            <person name="Xu C."/>
            <person name="Xu H."/>
            <person name="Xu X."/>
            <person name="Cox K."/>
            <person name="Korf I."/>
            <person name="Meyers B.C."/>
            <person name="Michelmore R.W."/>
        </authorList>
    </citation>
    <scope>NUCLEOTIDE SEQUENCE [LARGE SCALE GENOMIC DNA]</scope>
    <source>
        <strain evidence="3">cv. Salinas</strain>
        <tissue evidence="2">Seedlings</tissue>
    </source>
</reference>
<dbReference type="AlphaFoldDB" id="A0A9R1X1Y4"/>
<comment type="caution">
    <text evidence="2">The sequence shown here is derived from an EMBL/GenBank/DDBJ whole genome shotgun (WGS) entry which is preliminary data.</text>
</comment>
<organism evidence="2 3">
    <name type="scientific">Lactuca sativa</name>
    <name type="common">Garden lettuce</name>
    <dbReference type="NCBI Taxonomy" id="4236"/>
    <lineage>
        <taxon>Eukaryota</taxon>
        <taxon>Viridiplantae</taxon>
        <taxon>Streptophyta</taxon>
        <taxon>Embryophyta</taxon>
        <taxon>Tracheophyta</taxon>
        <taxon>Spermatophyta</taxon>
        <taxon>Magnoliopsida</taxon>
        <taxon>eudicotyledons</taxon>
        <taxon>Gunneridae</taxon>
        <taxon>Pentapetalae</taxon>
        <taxon>asterids</taxon>
        <taxon>campanulids</taxon>
        <taxon>Asterales</taxon>
        <taxon>Asteraceae</taxon>
        <taxon>Cichorioideae</taxon>
        <taxon>Cichorieae</taxon>
        <taxon>Lactucinae</taxon>
        <taxon>Lactuca</taxon>
    </lineage>
</organism>